<dbReference type="EMBL" id="LXQA010185707">
    <property type="protein sequence ID" value="MCI31244.1"/>
    <property type="molecule type" value="Genomic_DNA"/>
</dbReference>
<dbReference type="Pfam" id="PF13456">
    <property type="entry name" value="RVT_3"/>
    <property type="match status" value="1"/>
</dbReference>
<sequence length="69" mass="7786">AGNVGFSNILHAELLAVYHGLILAWVLDIKELWCHSDSKTVIKLLSESVNVWHHYAAIIHNIKDLLARD</sequence>
<evidence type="ECO:0000313" key="3">
    <source>
        <dbReference type="Proteomes" id="UP000265520"/>
    </source>
</evidence>
<dbReference type="Gene3D" id="3.30.420.10">
    <property type="entry name" value="Ribonuclease H-like superfamily/Ribonuclease H"/>
    <property type="match status" value="1"/>
</dbReference>
<evidence type="ECO:0000259" key="1">
    <source>
        <dbReference type="Pfam" id="PF13456"/>
    </source>
</evidence>
<proteinExistence type="predicted"/>
<dbReference type="SUPFAM" id="SSF53098">
    <property type="entry name" value="Ribonuclease H-like"/>
    <property type="match status" value="1"/>
</dbReference>
<dbReference type="PANTHER" id="PTHR47723">
    <property type="entry name" value="OS05G0353850 PROTEIN"/>
    <property type="match status" value="1"/>
</dbReference>
<protein>
    <submittedName>
        <fullName evidence="2">Ribonuclease H protein</fullName>
    </submittedName>
</protein>
<dbReference type="InterPro" id="IPR002156">
    <property type="entry name" value="RNaseH_domain"/>
</dbReference>
<keyword evidence="3" id="KW-1185">Reference proteome</keyword>
<comment type="caution">
    <text evidence="2">The sequence shown here is derived from an EMBL/GenBank/DDBJ whole genome shotgun (WGS) entry which is preliminary data.</text>
</comment>
<dbReference type="Proteomes" id="UP000265520">
    <property type="component" value="Unassembled WGS sequence"/>
</dbReference>
<evidence type="ECO:0000313" key="2">
    <source>
        <dbReference type="EMBL" id="MCI31244.1"/>
    </source>
</evidence>
<feature type="domain" description="RNase H type-1" evidence="1">
    <location>
        <begin position="7"/>
        <end position="67"/>
    </location>
</feature>
<dbReference type="CDD" id="cd06222">
    <property type="entry name" value="RNase_H_like"/>
    <property type="match status" value="1"/>
</dbReference>
<accession>A0A392R567</accession>
<dbReference type="InterPro" id="IPR053151">
    <property type="entry name" value="RNase_H-like"/>
</dbReference>
<organism evidence="2 3">
    <name type="scientific">Trifolium medium</name>
    <dbReference type="NCBI Taxonomy" id="97028"/>
    <lineage>
        <taxon>Eukaryota</taxon>
        <taxon>Viridiplantae</taxon>
        <taxon>Streptophyta</taxon>
        <taxon>Embryophyta</taxon>
        <taxon>Tracheophyta</taxon>
        <taxon>Spermatophyta</taxon>
        <taxon>Magnoliopsida</taxon>
        <taxon>eudicotyledons</taxon>
        <taxon>Gunneridae</taxon>
        <taxon>Pentapetalae</taxon>
        <taxon>rosids</taxon>
        <taxon>fabids</taxon>
        <taxon>Fabales</taxon>
        <taxon>Fabaceae</taxon>
        <taxon>Papilionoideae</taxon>
        <taxon>50 kb inversion clade</taxon>
        <taxon>NPAAA clade</taxon>
        <taxon>Hologalegina</taxon>
        <taxon>IRL clade</taxon>
        <taxon>Trifolieae</taxon>
        <taxon>Trifolium</taxon>
    </lineage>
</organism>
<dbReference type="PANTHER" id="PTHR47723:SF13">
    <property type="entry name" value="PUTATIVE-RELATED"/>
    <property type="match status" value="1"/>
</dbReference>
<dbReference type="InterPro" id="IPR044730">
    <property type="entry name" value="RNase_H-like_dom_plant"/>
</dbReference>
<dbReference type="InterPro" id="IPR012337">
    <property type="entry name" value="RNaseH-like_sf"/>
</dbReference>
<dbReference type="AlphaFoldDB" id="A0A392R567"/>
<dbReference type="GO" id="GO:0003676">
    <property type="term" value="F:nucleic acid binding"/>
    <property type="evidence" value="ECO:0007669"/>
    <property type="project" value="InterPro"/>
</dbReference>
<feature type="non-terminal residue" evidence="2">
    <location>
        <position position="1"/>
    </location>
</feature>
<reference evidence="2 3" key="1">
    <citation type="journal article" date="2018" name="Front. Plant Sci.">
        <title>Red Clover (Trifolium pratense) and Zigzag Clover (T. medium) - A Picture of Genomic Similarities and Differences.</title>
        <authorList>
            <person name="Dluhosova J."/>
            <person name="Istvanek J."/>
            <person name="Nedelnik J."/>
            <person name="Repkova J."/>
        </authorList>
    </citation>
    <scope>NUCLEOTIDE SEQUENCE [LARGE SCALE GENOMIC DNA]</scope>
    <source>
        <strain evidence="3">cv. 10/8</strain>
        <tissue evidence="2">Leaf</tissue>
    </source>
</reference>
<dbReference type="InterPro" id="IPR036397">
    <property type="entry name" value="RNaseH_sf"/>
</dbReference>
<dbReference type="GO" id="GO:0004523">
    <property type="term" value="F:RNA-DNA hybrid ribonuclease activity"/>
    <property type="evidence" value="ECO:0007669"/>
    <property type="project" value="InterPro"/>
</dbReference>
<name>A0A392R567_9FABA</name>